<name>A0A4Q2UEG6_9HYPH</name>
<dbReference type="SUPFAM" id="SSF55729">
    <property type="entry name" value="Acyl-CoA N-acyltransferases (Nat)"/>
    <property type="match status" value="1"/>
</dbReference>
<reference evidence="4 5" key="1">
    <citation type="submission" date="2018-12" db="EMBL/GenBank/DDBJ databases">
        <authorList>
            <person name="Grouzdev D.S."/>
            <person name="Krutkina M.S."/>
        </authorList>
    </citation>
    <scope>NUCLEOTIDE SEQUENCE [LARGE SCALE GENOMIC DNA]</scope>
    <source>
        <strain evidence="4 5">RmlP026</strain>
    </source>
</reference>
<accession>A0A4Q2UEG6</accession>
<dbReference type="GO" id="GO:0016747">
    <property type="term" value="F:acyltransferase activity, transferring groups other than amino-acyl groups"/>
    <property type="evidence" value="ECO:0007669"/>
    <property type="project" value="InterPro"/>
</dbReference>
<dbReference type="Gene3D" id="3.40.630.30">
    <property type="match status" value="1"/>
</dbReference>
<evidence type="ECO:0000313" key="5">
    <source>
        <dbReference type="Proteomes" id="UP000290759"/>
    </source>
</evidence>
<gene>
    <name evidence="4" type="ORF">D3273_00190</name>
</gene>
<dbReference type="Pfam" id="PF00583">
    <property type="entry name" value="Acetyltransf_1"/>
    <property type="match status" value="1"/>
</dbReference>
<dbReference type="InterPro" id="IPR016181">
    <property type="entry name" value="Acyl_CoA_acyltransferase"/>
</dbReference>
<evidence type="ECO:0000313" key="4">
    <source>
        <dbReference type="EMBL" id="RYC33711.1"/>
    </source>
</evidence>
<dbReference type="InterPro" id="IPR000182">
    <property type="entry name" value="GNAT_dom"/>
</dbReference>
<feature type="domain" description="N-acetyltransferase" evidence="3">
    <location>
        <begin position="3"/>
        <end position="165"/>
    </location>
</feature>
<evidence type="ECO:0000256" key="1">
    <source>
        <dbReference type="ARBA" id="ARBA00022679"/>
    </source>
</evidence>
<dbReference type="PANTHER" id="PTHR43072">
    <property type="entry name" value="N-ACETYLTRANSFERASE"/>
    <property type="match status" value="1"/>
</dbReference>
<comment type="caution">
    <text evidence="4">The sequence shown here is derived from an EMBL/GenBank/DDBJ whole genome shotgun (WGS) entry which is preliminary data.</text>
</comment>
<dbReference type="RefSeq" id="WP_129222570.1">
    <property type="nucleotide sequence ID" value="NZ_QYBB01000001.1"/>
</dbReference>
<reference evidence="4 5" key="2">
    <citation type="submission" date="2019-02" db="EMBL/GenBank/DDBJ databases">
        <title>'Lichenibacterium ramalinii' gen. nov. sp. nov., 'Lichenibacterium minor' gen. nov. sp. nov.</title>
        <authorList>
            <person name="Pankratov T."/>
        </authorList>
    </citation>
    <scope>NUCLEOTIDE SEQUENCE [LARGE SCALE GENOMIC DNA]</scope>
    <source>
        <strain evidence="4 5">RmlP026</strain>
    </source>
</reference>
<evidence type="ECO:0000259" key="3">
    <source>
        <dbReference type="PROSITE" id="PS51186"/>
    </source>
</evidence>
<dbReference type="AlphaFoldDB" id="A0A4Q2UEG6"/>
<dbReference type="OrthoDB" id="5459937at2"/>
<keyword evidence="5" id="KW-1185">Reference proteome</keyword>
<evidence type="ECO:0000256" key="2">
    <source>
        <dbReference type="ARBA" id="ARBA00023315"/>
    </source>
</evidence>
<dbReference type="CDD" id="cd04301">
    <property type="entry name" value="NAT_SF"/>
    <property type="match status" value="1"/>
</dbReference>
<dbReference type="EMBL" id="QYBB01000001">
    <property type="protein sequence ID" value="RYC33711.1"/>
    <property type="molecule type" value="Genomic_DNA"/>
</dbReference>
<proteinExistence type="predicted"/>
<dbReference type="PROSITE" id="PS51186">
    <property type="entry name" value="GNAT"/>
    <property type="match status" value="1"/>
</dbReference>
<keyword evidence="2" id="KW-0012">Acyltransferase</keyword>
<protein>
    <submittedName>
        <fullName evidence="4">N-acetyltransferase family protein</fullName>
    </submittedName>
</protein>
<dbReference type="PANTHER" id="PTHR43072:SF23">
    <property type="entry name" value="UPF0039 PROTEIN C11D3.02C"/>
    <property type="match status" value="1"/>
</dbReference>
<sequence>MSMVVRDAREDDLPAILAIHNHVVATSTAHYNFTPADLADRRALVLGRQSAGLPFLVAADGDAVAGYASFGPFRPQDGFGRTVEHMVYVAPEFQRRGVAALLLAALIARARALGLHVMLGALDAANEASIALHARMGFAKVGLMPQAGYKFGRYLDLLWMQIVLD</sequence>
<organism evidence="4 5">
    <name type="scientific">Lichenibacterium minor</name>
    <dbReference type="NCBI Taxonomy" id="2316528"/>
    <lineage>
        <taxon>Bacteria</taxon>
        <taxon>Pseudomonadati</taxon>
        <taxon>Pseudomonadota</taxon>
        <taxon>Alphaproteobacteria</taxon>
        <taxon>Hyphomicrobiales</taxon>
        <taxon>Lichenihabitantaceae</taxon>
        <taxon>Lichenibacterium</taxon>
    </lineage>
</organism>
<keyword evidence="1 4" id="KW-0808">Transferase</keyword>
<dbReference type="Proteomes" id="UP000290759">
    <property type="component" value="Unassembled WGS sequence"/>
</dbReference>